<dbReference type="Proteomes" id="UP000646365">
    <property type="component" value="Unassembled WGS sequence"/>
</dbReference>
<evidence type="ECO:0000256" key="1">
    <source>
        <dbReference type="ARBA" id="ARBA00004651"/>
    </source>
</evidence>
<evidence type="ECO:0000256" key="4">
    <source>
        <dbReference type="ARBA" id="ARBA00022989"/>
    </source>
</evidence>
<evidence type="ECO:0000256" key="2">
    <source>
        <dbReference type="ARBA" id="ARBA00022475"/>
    </source>
</evidence>
<evidence type="ECO:0000256" key="5">
    <source>
        <dbReference type="ARBA" id="ARBA00023136"/>
    </source>
</evidence>
<dbReference type="GO" id="GO:0005886">
    <property type="term" value="C:plasma membrane"/>
    <property type="evidence" value="ECO:0007669"/>
    <property type="project" value="UniProtKB-SubCell"/>
</dbReference>
<comment type="subcellular location">
    <subcellularLocation>
        <location evidence="1">Cell membrane</location>
        <topology evidence="1">Multi-pass membrane protein</topology>
    </subcellularLocation>
</comment>
<dbReference type="AlphaFoldDB" id="A0A8J2YTV9"/>
<keyword evidence="5 6" id="KW-0472">Membrane</keyword>
<comment type="caution">
    <text evidence="9">The sequence shown here is derived from an EMBL/GenBank/DDBJ whole genome shotgun (WGS) entry which is preliminary data.</text>
</comment>
<evidence type="ECO:0000313" key="9">
    <source>
        <dbReference type="EMBL" id="GGF21132.1"/>
    </source>
</evidence>
<evidence type="ECO:0000259" key="8">
    <source>
        <dbReference type="Pfam" id="PF12704"/>
    </source>
</evidence>
<keyword evidence="10" id="KW-1185">Reference proteome</keyword>
<sequence length="381" mass="42227">MKYLPLVWSGLWRKRARTLFTLLSIVVAFLLFGMLQGTNAAFSRGVEGAHINRLVTVSRISFTEALPYADLAQIEAVPNVDRVAFASWFGTYFQDPKQFVFSFPIEPERYFDLYPEFKLPADQMAALQHTRTGAVIGAGLARKYGWKIGDRVPLHSTIWTKPDGTSDWTFDIVGVYTDPGDEAQENAFFFNHAYFDEARAFGKGTIGWYVERIKDPTAAAATGAAIDHLFLNSPDETKTQTEKEFQQSFLKQIGDINFIVTAILGAVFFTLLFLTWNTMMQSLRERIPELAVLKTLGFTDRGVLALVMAECLVMCVIAALLGLALSALAFPLMKDFLGVVRLPLQVLGLGLAVAVLLAVVTGLPPAWRAMRLNIVDALAGR</sequence>
<feature type="transmembrane region" description="Helical" evidence="6">
    <location>
        <begin position="256"/>
        <end position="276"/>
    </location>
</feature>
<dbReference type="InterPro" id="IPR025857">
    <property type="entry name" value="MacB_PCD"/>
</dbReference>
<dbReference type="Pfam" id="PF12704">
    <property type="entry name" value="MacB_PCD"/>
    <property type="match status" value="1"/>
</dbReference>
<dbReference type="PANTHER" id="PTHR43738">
    <property type="entry name" value="ABC TRANSPORTER, MEMBRANE PROTEIN"/>
    <property type="match status" value="1"/>
</dbReference>
<evidence type="ECO:0000256" key="3">
    <source>
        <dbReference type="ARBA" id="ARBA00022692"/>
    </source>
</evidence>
<dbReference type="InterPro" id="IPR003838">
    <property type="entry name" value="ABC3_permease_C"/>
</dbReference>
<keyword evidence="4 6" id="KW-1133">Transmembrane helix</keyword>
<reference evidence="9" key="2">
    <citation type="submission" date="2020-09" db="EMBL/GenBank/DDBJ databases">
        <authorList>
            <person name="Sun Q."/>
            <person name="Zhou Y."/>
        </authorList>
    </citation>
    <scope>NUCLEOTIDE SEQUENCE</scope>
    <source>
        <strain evidence="9">CGMCC 1.15725</strain>
    </source>
</reference>
<name>A0A8J2YTV9_9PROT</name>
<dbReference type="RefSeq" id="WP_189046937.1">
    <property type="nucleotide sequence ID" value="NZ_BMJQ01000007.1"/>
</dbReference>
<evidence type="ECO:0000259" key="7">
    <source>
        <dbReference type="Pfam" id="PF02687"/>
    </source>
</evidence>
<dbReference type="EMBL" id="BMJQ01000007">
    <property type="protein sequence ID" value="GGF21132.1"/>
    <property type="molecule type" value="Genomic_DNA"/>
</dbReference>
<dbReference type="Pfam" id="PF02687">
    <property type="entry name" value="FtsX"/>
    <property type="match status" value="1"/>
</dbReference>
<dbReference type="PANTHER" id="PTHR43738:SF3">
    <property type="entry name" value="ABC TRANSPORTER PERMEASE"/>
    <property type="match status" value="1"/>
</dbReference>
<keyword evidence="2" id="KW-1003">Cell membrane</keyword>
<feature type="domain" description="MacB-like periplasmic core" evidence="8">
    <location>
        <begin position="23"/>
        <end position="228"/>
    </location>
</feature>
<gene>
    <name evidence="9" type="ORF">GCM10011611_29050</name>
</gene>
<reference evidence="9" key="1">
    <citation type="journal article" date="2014" name="Int. J. Syst. Evol. Microbiol.">
        <title>Complete genome sequence of Corynebacterium casei LMG S-19264T (=DSM 44701T), isolated from a smear-ripened cheese.</title>
        <authorList>
            <consortium name="US DOE Joint Genome Institute (JGI-PGF)"/>
            <person name="Walter F."/>
            <person name="Albersmeier A."/>
            <person name="Kalinowski J."/>
            <person name="Ruckert C."/>
        </authorList>
    </citation>
    <scope>NUCLEOTIDE SEQUENCE</scope>
    <source>
        <strain evidence="9">CGMCC 1.15725</strain>
    </source>
</reference>
<protein>
    <submittedName>
        <fullName evidence="9">Membrane protein</fullName>
    </submittedName>
</protein>
<feature type="transmembrane region" description="Helical" evidence="6">
    <location>
        <begin position="342"/>
        <end position="363"/>
    </location>
</feature>
<feature type="transmembrane region" description="Helical" evidence="6">
    <location>
        <begin position="303"/>
        <end position="330"/>
    </location>
</feature>
<keyword evidence="3 6" id="KW-0812">Transmembrane</keyword>
<organism evidence="9 10">
    <name type="scientific">Aliidongia dinghuensis</name>
    <dbReference type="NCBI Taxonomy" id="1867774"/>
    <lineage>
        <taxon>Bacteria</taxon>
        <taxon>Pseudomonadati</taxon>
        <taxon>Pseudomonadota</taxon>
        <taxon>Alphaproteobacteria</taxon>
        <taxon>Rhodospirillales</taxon>
        <taxon>Dongiaceae</taxon>
        <taxon>Aliidongia</taxon>
    </lineage>
</organism>
<dbReference type="InterPro" id="IPR051125">
    <property type="entry name" value="ABC-4/HrtB_transporter"/>
</dbReference>
<evidence type="ECO:0000313" key="10">
    <source>
        <dbReference type="Proteomes" id="UP000646365"/>
    </source>
</evidence>
<feature type="domain" description="ABC3 transporter permease C-terminal" evidence="7">
    <location>
        <begin position="263"/>
        <end position="374"/>
    </location>
</feature>
<proteinExistence type="predicted"/>
<accession>A0A8J2YTV9</accession>
<evidence type="ECO:0000256" key="6">
    <source>
        <dbReference type="SAM" id="Phobius"/>
    </source>
</evidence>